<reference evidence="2 3" key="1">
    <citation type="submission" date="2020-08" db="EMBL/GenBank/DDBJ databases">
        <title>A Genomic Blueprint of the Chicken Gut Microbiome.</title>
        <authorList>
            <person name="Gilroy R."/>
            <person name="Ravi A."/>
            <person name="Getino M."/>
            <person name="Pursley I."/>
            <person name="Horton D.L."/>
            <person name="Alikhan N.-F."/>
            <person name="Baker D."/>
            <person name="Gharbi K."/>
            <person name="Hall N."/>
            <person name="Watson M."/>
            <person name="Adriaenssens E.M."/>
            <person name="Foster-Nyarko E."/>
            <person name="Jarju S."/>
            <person name="Secka A."/>
            <person name="Antonio M."/>
            <person name="Oren A."/>
            <person name="Chaudhuri R."/>
            <person name="La Ragione R.M."/>
            <person name="Hildebrand F."/>
            <person name="Pallen M.J."/>
        </authorList>
    </citation>
    <scope>NUCLEOTIDE SEQUENCE [LARGE SCALE GENOMIC DNA]</scope>
    <source>
        <strain evidence="2 3">Sa3CVA3</strain>
    </source>
</reference>
<keyword evidence="3" id="KW-1185">Reference proteome</keyword>
<protein>
    <submittedName>
        <fullName evidence="2">Uncharacterized protein</fullName>
    </submittedName>
</protein>
<proteinExistence type="predicted"/>
<dbReference type="Proteomes" id="UP000638918">
    <property type="component" value="Unassembled WGS sequence"/>
</dbReference>
<accession>A0ABR8R211</accession>
<evidence type="ECO:0000313" key="3">
    <source>
        <dbReference type="Proteomes" id="UP000638918"/>
    </source>
</evidence>
<feature type="region of interest" description="Disordered" evidence="1">
    <location>
        <begin position="1"/>
        <end position="55"/>
    </location>
</feature>
<name>A0ABR8R211_9CAUL</name>
<evidence type="ECO:0000313" key="2">
    <source>
        <dbReference type="EMBL" id="MBD7941773.1"/>
    </source>
</evidence>
<gene>
    <name evidence="2" type="ORF">H9656_10285</name>
</gene>
<sequence length="55" mass="5619">MTTEIQDHSLPGTSQSDAGGAEIIPFRRPSAPVSAPPTAPEADDHHPDDDGPSAA</sequence>
<organism evidence="2 3">
    <name type="scientific">Brevundimonas guildfordensis</name>
    <dbReference type="NCBI Taxonomy" id="2762241"/>
    <lineage>
        <taxon>Bacteria</taxon>
        <taxon>Pseudomonadati</taxon>
        <taxon>Pseudomonadota</taxon>
        <taxon>Alphaproteobacteria</taxon>
        <taxon>Caulobacterales</taxon>
        <taxon>Caulobacteraceae</taxon>
        <taxon>Brevundimonas</taxon>
    </lineage>
</organism>
<dbReference type="EMBL" id="JACSQU010000002">
    <property type="protein sequence ID" value="MBD7941773.1"/>
    <property type="molecule type" value="Genomic_DNA"/>
</dbReference>
<dbReference type="RefSeq" id="WP_191744163.1">
    <property type="nucleotide sequence ID" value="NZ_JACSQU010000002.1"/>
</dbReference>
<evidence type="ECO:0000256" key="1">
    <source>
        <dbReference type="SAM" id="MobiDB-lite"/>
    </source>
</evidence>
<comment type="caution">
    <text evidence="2">The sequence shown here is derived from an EMBL/GenBank/DDBJ whole genome shotgun (WGS) entry which is preliminary data.</text>
</comment>